<organism evidence="1 2">
    <name type="scientific">Shigella flexneri CDC 796-83</name>
    <dbReference type="NCBI Taxonomy" id="945360"/>
    <lineage>
        <taxon>Bacteria</taxon>
        <taxon>Pseudomonadati</taxon>
        <taxon>Pseudomonadota</taxon>
        <taxon>Gammaproteobacteria</taxon>
        <taxon>Enterobacterales</taxon>
        <taxon>Enterobacteriaceae</taxon>
        <taxon>Shigella</taxon>
    </lineage>
</organism>
<proteinExistence type="predicted"/>
<dbReference type="Proteomes" id="UP000003302">
    <property type="component" value="Unassembled WGS sequence"/>
</dbReference>
<accession>A0A6N3QHM6</accession>
<comment type="caution">
    <text evidence="1">The sequence shown here is derived from an EMBL/GenBank/DDBJ whole genome shotgun (WGS) entry which is preliminary data.</text>
</comment>
<name>A0A6N3QHM6_SHIFL</name>
<reference evidence="1 2" key="1">
    <citation type="submission" date="2011-01" db="EMBL/GenBank/DDBJ databases">
        <title>Shigella flexneri CDC 796-83 whole genome shotgun sequencing project.</title>
        <authorList>
            <person name="Mane S.P."/>
            <person name="Sobral B.W."/>
            <person name="Cebula T."/>
            <person name="Chertkov O."/>
            <person name="Munk A.C."/>
            <person name="Tapia R."/>
            <person name="Green L."/>
            <person name="Rogers Y."/>
            <person name="Detter J.C."/>
            <person name="Bruce D."/>
            <person name="Brettin T.S."/>
        </authorList>
    </citation>
    <scope>NUCLEOTIDE SEQUENCE [LARGE SCALE GENOMIC DNA]</scope>
    <source>
        <strain evidence="1 2">CDC 796-83</strain>
    </source>
</reference>
<sequence length="44" mass="5272">MLPHHLTKWSEVKQLGNFIAVNIDHDNRKAGRLRKILRDFINEF</sequence>
<dbReference type="AlphaFoldDB" id="A0A6N3QHM6"/>
<gene>
    <name evidence="1" type="ORF">SGF_03678</name>
</gene>
<protein>
    <submittedName>
        <fullName evidence="1">Uncharacterized protein</fullName>
    </submittedName>
</protein>
<evidence type="ECO:0000313" key="1">
    <source>
        <dbReference type="EMBL" id="EFW58986.1"/>
    </source>
</evidence>
<dbReference type="EMBL" id="AERO01000145">
    <property type="protein sequence ID" value="EFW58986.1"/>
    <property type="molecule type" value="Genomic_DNA"/>
</dbReference>
<evidence type="ECO:0000313" key="2">
    <source>
        <dbReference type="Proteomes" id="UP000003302"/>
    </source>
</evidence>